<dbReference type="InterPro" id="IPR021647">
    <property type="entry name" value="CusF_Ec"/>
</dbReference>
<sequence length="134" mass="14180">MNKLMTLSIAAGLAFGLGTAAYAAGGMKMDMSGNAGNMSMGKDMNMGMNMGSTKPAGPTDAALADGVVQKVDRQAGMVTIQHGELKNIGMPPMTMAYKAKDAAMVDRAKEGEKIRFRLEDINGTYTITRLEKQP</sequence>
<protein>
    <submittedName>
        <fullName evidence="2">Cu/Ag efflux protein CusF</fullName>
    </submittedName>
</protein>
<keyword evidence="3" id="KW-1185">Reference proteome</keyword>
<gene>
    <name evidence="2" type="ORF">EDC26_102204</name>
</gene>
<evidence type="ECO:0000313" key="3">
    <source>
        <dbReference type="Proteomes" id="UP000295525"/>
    </source>
</evidence>
<dbReference type="EMBL" id="SMAJ01000002">
    <property type="protein sequence ID" value="TCT10248.1"/>
    <property type="molecule type" value="Genomic_DNA"/>
</dbReference>
<dbReference type="RefSeq" id="WP_132579841.1">
    <property type="nucleotide sequence ID" value="NZ_SMAJ01000002.1"/>
</dbReference>
<keyword evidence="1" id="KW-0732">Signal</keyword>
<feature type="chain" id="PRO_5020336996" evidence="1">
    <location>
        <begin position="24"/>
        <end position="134"/>
    </location>
</feature>
<comment type="caution">
    <text evidence="2">The sequence shown here is derived from an EMBL/GenBank/DDBJ whole genome shotgun (WGS) entry which is preliminary data.</text>
</comment>
<dbReference type="OrthoDB" id="9180744at2"/>
<dbReference type="Proteomes" id="UP000295525">
    <property type="component" value="Unassembled WGS sequence"/>
</dbReference>
<dbReference type="AlphaFoldDB" id="A0A4V2UZ77"/>
<evidence type="ECO:0000256" key="1">
    <source>
        <dbReference type="SAM" id="SignalP"/>
    </source>
</evidence>
<organism evidence="2 3">
    <name type="scientific">Paralcaligenes ureilyticus</name>
    <dbReference type="NCBI Taxonomy" id="627131"/>
    <lineage>
        <taxon>Bacteria</taxon>
        <taxon>Pseudomonadati</taxon>
        <taxon>Pseudomonadota</taxon>
        <taxon>Betaproteobacteria</taxon>
        <taxon>Burkholderiales</taxon>
        <taxon>Alcaligenaceae</taxon>
        <taxon>Paralcaligenes</taxon>
    </lineage>
</organism>
<dbReference type="Pfam" id="PF11604">
    <property type="entry name" value="CusF_Ec"/>
    <property type="match status" value="1"/>
</dbReference>
<accession>A0A4V2UZ77</accession>
<proteinExistence type="predicted"/>
<name>A0A4V2UZ77_9BURK</name>
<reference evidence="2 3" key="1">
    <citation type="submission" date="2019-03" db="EMBL/GenBank/DDBJ databases">
        <title>Genomic Encyclopedia of Type Strains, Phase IV (KMG-IV): sequencing the most valuable type-strain genomes for metagenomic binning, comparative biology and taxonomic classification.</title>
        <authorList>
            <person name="Goeker M."/>
        </authorList>
    </citation>
    <scope>NUCLEOTIDE SEQUENCE [LARGE SCALE GENOMIC DNA]</scope>
    <source>
        <strain evidence="2 3">DSM 24591</strain>
    </source>
</reference>
<feature type="signal peptide" evidence="1">
    <location>
        <begin position="1"/>
        <end position="23"/>
    </location>
</feature>
<dbReference type="Gene3D" id="2.40.50.320">
    <property type="entry name" value="Copper binding periplasmic protein CusF"/>
    <property type="match status" value="1"/>
</dbReference>
<evidence type="ECO:0000313" key="2">
    <source>
        <dbReference type="EMBL" id="TCT10248.1"/>
    </source>
</evidence>
<dbReference type="InterPro" id="IPR042230">
    <property type="entry name" value="CusF_sf"/>
</dbReference>